<sequence>MTSKRRESIGEDWEELESVASVVSFDGSSRSASPAPLEAKTPAIAAPTTEELPRTGTQRLPLRPKNDEIEKPESCSPDIVSTPVQPDNVLSNESRFPRHLQDDDTVPSFKHQNATTPIWRESEDAPLIRNGKACSPPPEYQEQKSSWSDDSVPNLESGYDNGPDDGELDPIDDPKAHHKACTETITMLDNVAKLAHDLGGHRVSTMSHIRQMCERLSLQAKELQKMLETYANHWIARGCKDDTSEIPLSPDVWELLSQLKKKLSSTTTELRGVEPIELVVLEVQDIPLRVNSTLARCGESLENISTFLAEFLPIMRVDFDEFRTTNMTFPPATTDPSQKTGRHSPPRPSTSRIRQELYALKDSLASLSAFLTQLKSDPCFDYHMDAAVTRSAESIVEAITKTLTNNPSEWIDSMLSEPGELSYAQFQALDAEILHDVTSHVKACQEELDIVPEEDRAMYSREMIRECQLDLLRHGEKLDEIKSLIEFVKQLLLIP</sequence>
<dbReference type="OrthoDB" id="5294021at2759"/>
<evidence type="ECO:0000313" key="4">
    <source>
        <dbReference type="Proteomes" id="UP000266234"/>
    </source>
</evidence>
<proteinExistence type="predicted"/>
<comment type="caution">
    <text evidence="3">The sequence shown here is derived from an EMBL/GenBank/DDBJ whole genome shotgun (WGS) entry which is preliminary data.</text>
</comment>
<keyword evidence="4" id="KW-1185">Reference proteome</keyword>
<reference evidence="3 4" key="1">
    <citation type="journal article" date="2018" name="PLoS Pathog.">
        <title>Evolution of structural diversity of trichothecenes, a family of toxins produced by plant pathogenic and entomopathogenic fungi.</title>
        <authorList>
            <person name="Proctor R.H."/>
            <person name="McCormick S.P."/>
            <person name="Kim H.S."/>
            <person name="Cardoza R.E."/>
            <person name="Stanley A.M."/>
            <person name="Lindo L."/>
            <person name="Kelly A."/>
            <person name="Brown D.W."/>
            <person name="Lee T."/>
            <person name="Vaughan M.M."/>
            <person name="Alexander N.J."/>
            <person name="Busman M."/>
            <person name="Gutierrez S."/>
        </authorList>
    </citation>
    <scope>NUCLEOTIDE SEQUENCE [LARGE SCALE GENOMIC DNA]</scope>
    <source>
        <strain evidence="3 4">NRRL 20695</strain>
    </source>
</reference>
<accession>A0A395SS96</accession>
<evidence type="ECO:0000313" key="3">
    <source>
        <dbReference type="EMBL" id="RGP75350.1"/>
    </source>
</evidence>
<feature type="region of interest" description="Disordered" evidence="2">
    <location>
        <begin position="327"/>
        <end position="351"/>
    </location>
</feature>
<feature type="coiled-coil region" evidence="1">
    <location>
        <begin position="206"/>
        <end position="233"/>
    </location>
</feature>
<feature type="region of interest" description="Disordered" evidence="2">
    <location>
        <begin position="25"/>
        <end position="168"/>
    </location>
</feature>
<evidence type="ECO:0000256" key="2">
    <source>
        <dbReference type="SAM" id="MobiDB-lite"/>
    </source>
</evidence>
<name>A0A395SS96_9HYPO</name>
<gene>
    <name evidence="3" type="ORF">FLONG3_5740</name>
</gene>
<protein>
    <submittedName>
        <fullName evidence="3">Uncharacterized protein</fullName>
    </submittedName>
</protein>
<dbReference type="EMBL" id="PXOG01000123">
    <property type="protein sequence ID" value="RGP75350.1"/>
    <property type="molecule type" value="Genomic_DNA"/>
</dbReference>
<feature type="compositionally biased region" description="Basic and acidic residues" evidence="2">
    <location>
        <begin position="64"/>
        <end position="73"/>
    </location>
</feature>
<evidence type="ECO:0000256" key="1">
    <source>
        <dbReference type="SAM" id="Coils"/>
    </source>
</evidence>
<dbReference type="AlphaFoldDB" id="A0A395SS96"/>
<organism evidence="3 4">
    <name type="scientific">Fusarium longipes</name>
    <dbReference type="NCBI Taxonomy" id="694270"/>
    <lineage>
        <taxon>Eukaryota</taxon>
        <taxon>Fungi</taxon>
        <taxon>Dikarya</taxon>
        <taxon>Ascomycota</taxon>
        <taxon>Pezizomycotina</taxon>
        <taxon>Sordariomycetes</taxon>
        <taxon>Hypocreomycetidae</taxon>
        <taxon>Hypocreales</taxon>
        <taxon>Nectriaceae</taxon>
        <taxon>Fusarium</taxon>
    </lineage>
</organism>
<keyword evidence="1" id="KW-0175">Coiled coil</keyword>
<feature type="compositionally biased region" description="Polar residues" evidence="2">
    <location>
        <begin position="82"/>
        <end position="94"/>
    </location>
</feature>
<dbReference type="Proteomes" id="UP000266234">
    <property type="component" value="Unassembled WGS sequence"/>
</dbReference>